<dbReference type="InterPro" id="IPR016126">
    <property type="entry name" value="Secretoglobin"/>
</dbReference>
<reference evidence="7 8" key="1">
    <citation type="submission" date="2013-11" db="EMBL/GenBank/DDBJ databases">
        <title>The Damaraland mole rat (Fukomys damarensis) genome and evolution of African mole rats.</title>
        <authorList>
            <person name="Gladyshev V.N."/>
            <person name="Fang X."/>
        </authorList>
    </citation>
    <scope>NUCLEOTIDE SEQUENCE [LARGE SCALE GENOMIC DNA]</scope>
    <source>
        <tissue evidence="7">Liver</tissue>
    </source>
</reference>
<dbReference type="SMART" id="SM00096">
    <property type="entry name" value="UTG"/>
    <property type="match status" value="1"/>
</dbReference>
<evidence type="ECO:0000313" key="7">
    <source>
        <dbReference type="EMBL" id="KFO30019.1"/>
    </source>
</evidence>
<dbReference type="GO" id="GO:0005496">
    <property type="term" value="F:steroid binding"/>
    <property type="evidence" value="ECO:0007669"/>
    <property type="project" value="TreeGrafter"/>
</dbReference>
<accession>A0A091DCZ6</accession>
<dbReference type="CDD" id="cd00633">
    <property type="entry name" value="Secretoglobin"/>
    <property type="match status" value="1"/>
</dbReference>
<dbReference type="Proteomes" id="UP000028990">
    <property type="component" value="Unassembled WGS sequence"/>
</dbReference>
<keyword evidence="4 6" id="KW-0732">Signal</keyword>
<dbReference type="PANTHER" id="PTHR21226">
    <property type="entry name" value="ABPA10-RELATED"/>
    <property type="match status" value="1"/>
</dbReference>
<dbReference type="PANTHER" id="PTHR21226:SF8">
    <property type="entry name" value="ABPA10-RELATED"/>
    <property type="match status" value="1"/>
</dbReference>
<dbReference type="EMBL" id="KN122516">
    <property type="protein sequence ID" value="KFO30019.1"/>
    <property type="molecule type" value="Genomic_DNA"/>
</dbReference>
<keyword evidence="8" id="KW-1185">Reference proteome</keyword>
<evidence type="ECO:0000256" key="3">
    <source>
        <dbReference type="ARBA" id="ARBA00022525"/>
    </source>
</evidence>
<evidence type="ECO:0000313" key="8">
    <source>
        <dbReference type="Proteomes" id="UP000028990"/>
    </source>
</evidence>
<organism evidence="7 8">
    <name type="scientific">Fukomys damarensis</name>
    <name type="common">Damaraland mole rat</name>
    <name type="synonym">Cryptomys damarensis</name>
    <dbReference type="NCBI Taxonomy" id="885580"/>
    <lineage>
        <taxon>Eukaryota</taxon>
        <taxon>Metazoa</taxon>
        <taxon>Chordata</taxon>
        <taxon>Craniata</taxon>
        <taxon>Vertebrata</taxon>
        <taxon>Euteleostomi</taxon>
        <taxon>Mammalia</taxon>
        <taxon>Eutheria</taxon>
        <taxon>Euarchontoglires</taxon>
        <taxon>Glires</taxon>
        <taxon>Rodentia</taxon>
        <taxon>Hystricomorpha</taxon>
        <taxon>Bathyergidae</taxon>
        <taxon>Fukomys</taxon>
    </lineage>
</organism>
<sequence length="134" mass="14284">MKPATTLVLLGAALLLISGGNGEMCSPVKEDVDLFLHGTTDEYINYMKKYISNPEILAIAASVKECVDANLTEEDKANASSALVSLPVYVCVSAPVCGDLLLLRVRDQNGGNDSPSHMALPCKSTRKRTSGRNT</sequence>
<feature type="chain" id="PRO_5001871896" evidence="6">
    <location>
        <begin position="23"/>
        <end position="134"/>
    </location>
</feature>
<keyword evidence="3" id="KW-0964">Secreted</keyword>
<gene>
    <name evidence="7" type="ORF">H920_08529</name>
</gene>
<comment type="subcellular location">
    <subcellularLocation>
        <location evidence="1">Secreted</location>
    </subcellularLocation>
</comment>
<name>A0A091DCZ6_FUKDA</name>
<proteinExistence type="inferred from homology"/>
<dbReference type="eggNOG" id="ENOG502RTYP">
    <property type="taxonomic scope" value="Eukaryota"/>
</dbReference>
<dbReference type="InterPro" id="IPR035960">
    <property type="entry name" value="Secretoglobin_sf"/>
</dbReference>
<dbReference type="PROSITE" id="PS51311">
    <property type="entry name" value="SCGB"/>
    <property type="match status" value="1"/>
</dbReference>
<dbReference type="Gene3D" id="1.20.920.50">
    <property type="match status" value="1"/>
</dbReference>
<feature type="region of interest" description="Disordered" evidence="5">
    <location>
        <begin position="111"/>
        <end position="134"/>
    </location>
</feature>
<dbReference type="Pfam" id="PF01099">
    <property type="entry name" value="Uteroglobin"/>
    <property type="match status" value="1"/>
</dbReference>
<feature type="compositionally biased region" description="Basic residues" evidence="5">
    <location>
        <begin position="124"/>
        <end position="134"/>
    </location>
</feature>
<dbReference type="PRINTS" id="PR00827">
    <property type="entry name" value="FELALLERGEN"/>
</dbReference>
<dbReference type="SUPFAM" id="SSF48201">
    <property type="entry name" value="Uteroglobin-like"/>
    <property type="match status" value="1"/>
</dbReference>
<comment type="similarity">
    <text evidence="2">Belongs to the secretoglobin family.</text>
</comment>
<evidence type="ECO:0000256" key="5">
    <source>
        <dbReference type="SAM" id="MobiDB-lite"/>
    </source>
</evidence>
<evidence type="ECO:0000256" key="2">
    <source>
        <dbReference type="ARBA" id="ARBA00008650"/>
    </source>
</evidence>
<evidence type="ECO:0000256" key="1">
    <source>
        <dbReference type="ARBA" id="ARBA00004613"/>
    </source>
</evidence>
<protein>
    <submittedName>
        <fullName evidence="7">Major allergen I polypeptide chain 1</fullName>
    </submittedName>
</protein>
<feature type="signal peptide" evidence="6">
    <location>
        <begin position="1"/>
        <end position="22"/>
    </location>
</feature>
<evidence type="ECO:0000256" key="6">
    <source>
        <dbReference type="SAM" id="SignalP"/>
    </source>
</evidence>
<dbReference type="AlphaFoldDB" id="A0A091DCZ6"/>
<dbReference type="InterPro" id="IPR053723">
    <property type="entry name" value="Secretoglobin_Domain_sf"/>
</dbReference>
<dbReference type="GO" id="GO:0005576">
    <property type="term" value="C:extracellular region"/>
    <property type="evidence" value="ECO:0007669"/>
    <property type="project" value="UniProtKB-SubCell"/>
</dbReference>
<evidence type="ECO:0000256" key="4">
    <source>
        <dbReference type="ARBA" id="ARBA00022729"/>
    </source>
</evidence>
<dbReference type="InterPro" id="IPR006178">
    <property type="entry name" value="CH1-like"/>
</dbReference>